<keyword evidence="2" id="KW-1185">Reference proteome</keyword>
<gene>
    <name evidence="1" type="ORF">ACFFUT_10505</name>
</gene>
<name>A0ABV5JFH6_9RHOB</name>
<accession>A0ABV5JFH6</accession>
<dbReference type="RefSeq" id="WP_213888136.1">
    <property type="nucleotide sequence ID" value="NZ_JAGFNU010000002.1"/>
</dbReference>
<protein>
    <submittedName>
        <fullName evidence="1">DUF1365 domain-containing protein</fullName>
    </submittedName>
</protein>
<reference evidence="1 2" key="1">
    <citation type="submission" date="2024-09" db="EMBL/GenBank/DDBJ databases">
        <authorList>
            <person name="Sun Q."/>
            <person name="Mori K."/>
        </authorList>
    </citation>
    <scope>NUCLEOTIDE SEQUENCE [LARGE SCALE GENOMIC DNA]</scope>
    <source>
        <strain evidence="1 2">CECT 8726</strain>
    </source>
</reference>
<evidence type="ECO:0000313" key="2">
    <source>
        <dbReference type="Proteomes" id="UP001589683"/>
    </source>
</evidence>
<proteinExistence type="predicted"/>
<organism evidence="1 2">
    <name type="scientific">Pseudohalocynthiibacter aestuariivivens</name>
    <dbReference type="NCBI Taxonomy" id="1591409"/>
    <lineage>
        <taxon>Bacteria</taxon>
        <taxon>Pseudomonadati</taxon>
        <taxon>Pseudomonadota</taxon>
        <taxon>Alphaproteobacteria</taxon>
        <taxon>Rhodobacterales</taxon>
        <taxon>Paracoccaceae</taxon>
        <taxon>Pseudohalocynthiibacter</taxon>
    </lineage>
</organism>
<dbReference type="EMBL" id="JBHMEA010000039">
    <property type="protein sequence ID" value="MFB9232213.1"/>
    <property type="molecule type" value="Genomic_DNA"/>
</dbReference>
<comment type="caution">
    <text evidence="1">The sequence shown here is derived from an EMBL/GenBank/DDBJ whole genome shotgun (WGS) entry which is preliminary data.</text>
</comment>
<dbReference type="InterPro" id="IPR010775">
    <property type="entry name" value="DUF1365"/>
</dbReference>
<dbReference type="Proteomes" id="UP001589683">
    <property type="component" value="Unassembled WGS sequence"/>
</dbReference>
<evidence type="ECO:0000313" key="1">
    <source>
        <dbReference type="EMBL" id="MFB9232213.1"/>
    </source>
</evidence>
<dbReference type="Pfam" id="PF07103">
    <property type="entry name" value="DUF1365"/>
    <property type="match status" value="1"/>
</dbReference>
<dbReference type="PANTHER" id="PTHR33973:SF4">
    <property type="entry name" value="OS07G0153300 PROTEIN"/>
    <property type="match status" value="1"/>
</dbReference>
<dbReference type="PANTHER" id="PTHR33973">
    <property type="entry name" value="OS07G0153300 PROTEIN"/>
    <property type="match status" value="1"/>
</dbReference>
<sequence>MNMSPEHIPGFTTHTRLGQIKNAFRYGVDFVLIAPESRCGPVLFSRNKFNLASVHDSAHGGTPNNGRGAVWARDVLAKAGFEFKNGHDLLLLTQPRFLGYIFNPVSFWLVMEGNDLLAAIAEVNNTFGDRHSYLCHLPDFAPILKTDKLHAEKVFHVSPFQEIAGDYTFTFDIQPDRIAIRIIHRNGPEGVTATLTGPRTPLTNLSILRSNLRRPFGAIRTIVLIYLQAIRLKLKAAPYRTRPAPPKEEVS</sequence>